<sequence length="65" mass="7480">MPERPDLEELEATVKRMEARWQGAPQFPTYRALCRRFEADLADPRDLALAKSAALMLVKFLNEDS</sequence>
<evidence type="ECO:0000313" key="2">
    <source>
        <dbReference type="Proteomes" id="UP001156691"/>
    </source>
</evidence>
<organism evidence="1 2">
    <name type="scientific">Devosia nitrariae</name>
    <dbReference type="NCBI Taxonomy" id="2071872"/>
    <lineage>
        <taxon>Bacteria</taxon>
        <taxon>Pseudomonadati</taxon>
        <taxon>Pseudomonadota</taxon>
        <taxon>Alphaproteobacteria</taxon>
        <taxon>Hyphomicrobiales</taxon>
        <taxon>Devosiaceae</taxon>
        <taxon>Devosia</taxon>
    </lineage>
</organism>
<name>A0ABQ5W2Q0_9HYPH</name>
<proteinExistence type="predicted"/>
<dbReference type="Proteomes" id="UP001156691">
    <property type="component" value="Unassembled WGS sequence"/>
</dbReference>
<gene>
    <name evidence="1" type="ORF">GCM10010862_15410</name>
</gene>
<reference evidence="2" key="1">
    <citation type="journal article" date="2019" name="Int. J. Syst. Evol. Microbiol.">
        <title>The Global Catalogue of Microorganisms (GCM) 10K type strain sequencing project: providing services to taxonomists for standard genome sequencing and annotation.</title>
        <authorList>
            <consortium name="The Broad Institute Genomics Platform"/>
            <consortium name="The Broad Institute Genome Sequencing Center for Infectious Disease"/>
            <person name="Wu L."/>
            <person name="Ma J."/>
        </authorList>
    </citation>
    <scope>NUCLEOTIDE SEQUENCE [LARGE SCALE GENOMIC DNA]</scope>
    <source>
        <strain evidence="2">NBRC 112416</strain>
    </source>
</reference>
<protein>
    <recommendedName>
        <fullName evidence="3">DUF982 domain-containing protein</fullName>
    </recommendedName>
</protein>
<accession>A0ABQ5W2Q0</accession>
<keyword evidence="2" id="KW-1185">Reference proteome</keyword>
<evidence type="ECO:0000313" key="1">
    <source>
        <dbReference type="EMBL" id="GLQ54282.1"/>
    </source>
</evidence>
<dbReference type="RefSeq" id="WP_284339717.1">
    <property type="nucleotide sequence ID" value="NZ_BSNS01000007.1"/>
</dbReference>
<dbReference type="EMBL" id="BSNS01000007">
    <property type="protein sequence ID" value="GLQ54282.1"/>
    <property type="molecule type" value="Genomic_DNA"/>
</dbReference>
<evidence type="ECO:0008006" key="3">
    <source>
        <dbReference type="Google" id="ProtNLM"/>
    </source>
</evidence>
<comment type="caution">
    <text evidence="1">The sequence shown here is derived from an EMBL/GenBank/DDBJ whole genome shotgun (WGS) entry which is preliminary data.</text>
</comment>